<dbReference type="HOGENOM" id="CLU_065084_0_0_2"/>
<dbReference type="InterPro" id="IPR023656">
    <property type="entry name" value="IMP_biosynth_PurP"/>
</dbReference>
<evidence type="ECO:0000256" key="1">
    <source>
        <dbReference type="ARBA" id="ARBA00001936"/>
    </source>
</evidence>
<protein>
    <submittedName>
        <fullName evidence="12">5-formaminoimidazole-4-carboxamide-1-beta-D-ribofuranosyl 5'-monophosphate synthetase</fullName>
    </submittedName>
</protein>
<evidence type="ECO:0000256" key="7">
    <source>
        <dbReference type="ARBA" id="ARBA00022840"/>
    </source>
</evidence>
<dbReference type="PANTHER" id="PTHR38147">
    <property type="entry name" value="5-FORMAMINOIMIDAZOLE-4-CARBOXAMIDE-1-(BETA)-D-RIBOFURANOSYL 5'-MONOPHOSPHATE SYNTHETASE-RELATED"/>
    <property type="match status" value="1"/>
</dbReference>
<dbReference type="SUPFAM" id="SSF56059">
    <property type="entry name" value="Glutathione synthetase ATP-binding domain-like"/>
    <property type="match status" value="1"/>
</dbReference>
<evidence type="ECO:0000256" key="8">
    <source>
        <dbReference type="ARBA" id="ARBA00022842"/>
    </source>
</evidence>
<organism evidence="12 13">
    <name type="scientific">Thermoproteus tenax (strain ATCC 35583 / DSM 2078 / JCM 9277 / NBRC 100435 / Kra 1)</name>
    <dbReference type="NCBI Taxonomy" id="768679"/>
    <lineage>
        <taxon>Archaea</taxon>
        <taxon>Thermoproteota</taxon>
        <taxon>Thermoprotei</taxon>
        <taxon>Thermoproteales</taxon>
        <taxon>Thermoproteaceae</taxon>
        <taxon>Thermoproteus</taxon>
    </lineage>
</organism>
<dbReference type="PaxDb" id="768679-TTX_0542"/>
<dbReference type="InterPro" id="IPR016185">
    <property type="entry name" value="PreATP-grasp_dom_sf"/>
</dbReference>
<dbReference type="AlphaFoldDB" id="G4RNR3"/>
<evidence type="ECO:0000313" key="12">
    <source>
        <dbReference type="EMBL" id="CCC81207.1"/>
    </source>
</evidence>
<dbReference type="SUPFAM" id="SSF52440">
    <property type="entry name" value="PreATP-grasp domain"/>
    <property type="match status" value="1"/>
</dbReference>
<keyword evidence="13" id="KW-1185">Reference proteome</keyword>
<keyword evidence="3" id="KW-0436">Ligase</keyword>
<dbReference type="EMBL" id="FN869859">
    <property type="protein sequence ID" value="CCC81207.1"/>
    <property type="molecule type" value="Genomic_DNA"/>
</dbReference>
<dbReference type="STRING" id="768679.TTX_0542"/>
<dbReference type="Proteomes" id="UP000002654">
    <property type="component" value="Chromosome"/>
</dbReference>
<dbReference type="PIRSF" id="PIRSF004602">
    <property type="entry name" value="ATPgrasp_PurP"/>
    <property type="match status" value="1"/>
</dbReference>
<proteinExistence type="predicted"/>
<dbReference type="PATRIC" id="fig|768679.9.peg.557"/>
<dbReference type="InterPro" id="IPR010672">
    <property type="entry name" value="IMP_biosynth_PurP_N"/>
</dbReference>
<dbReference type="GO" id="GO:0016879">
    <property type="term" value="F:ligase activity, forming carbon-nitrogen bonds"/>
    <property type="evidence" value="ECO:0007669"/>
    <property type="project" value="InterPro"/>
</dbReference>
<keyword evidence="4" id="KW-0479">Metal-binding</keyword>
<sequence>MSGVSISVLASHSALDVLDGAKDEGFKTIAVAKRGRERAYREFPVVDELIVLDDYRDIVKVIDKLKGSVFVPNRSFAVYVGYDAIERDFPVPIFGNRYLLRWEERAGPYNYYRLLDEAGIRRPKTFASPDEVDRPVMVKLPEAERRVERGFFIARDRDDLWRKARRLAERGIIRLDDLSRASIEELVLGAHFNANYFYSPLFKRLELHSFDRRIQSNLDGVYRLPARDQVELDVDVRYVEVGHEPATIRESLLEKVFDIGYRFTEAAARLVKPGVIGPFTLQFLVTPELDLVVYDVAPRIGGGTNAYVGIGGQYSKLYWGRPISVGRRIAIEIKEAIRQNKLEEVTT</sequence>
<feature type="domain" description="IMP biosynthesis enzyme PurP N-terminal" evidence="10">
    <location>
        <begin position="6"/>
        <end position="126"/>
    </location>
</feature>
<evidence type="ECO:0000259" key="11">
    <source>
        <dbReference type="Pfam" id="PF06973"/>
    </source>
</evidence>
<name>G4RNR3_THETK</name>
<comment type="cofactor">
    <cofactor evidence="1">
        <name>Mn(2+)</name>
        <dbReference type="ChEBI" id="CHEBI:29035"/>
    </cofactor>
</comment>
<evidence type="ECO:0000313" key="13">
    <source>
        <dbReference type="Proteomes" id="UP000002654"/>
    </source>
</evidence>
<dbReference type="GO" id="GO:0006188">
    <property type="term" value="P:IMP biosynthetic process"/>
    <property type="evidence" value="ECO:0007669"/>
    <property type="project" value="InterPro"/>
</dbReference>
<dbReference type="PANTHER" id="PTHR38147:SF1">
    <property type="entry name" value="5-FORMAMINOIMIDAZOLE-4-CARBOXAMIDE-1-(BETA)-D-RIBOFURANOSYL 5'-MONOPHOSPHATE SYNTHETASE"/>
    <property type="match status" value="1"/>
</dbReference>
<gene>
    <name evidence="12" type="ordered locus">TTX_0542</name>
</gene>
<dbReference type="Gene3D" id="3.40.50.20">
    <property type="match status" value="1"/>
</dbReference>
<reference evidence="12 13" key="1">
    <citation type="journal article" date="2011" name="PLoS ONE">
        <title>The complete genome sequence of Thermoproteus tenax: a physiologically versatile member of the Crenarchaeota.</title>
        <authorList>
            <person name="Siebers B."/>
            <person name="Zaparty M."/>
            <person name="Raddatz G."/>
            <person name="Tjaden B."/>
            <person name="Albers S.V."/>
            <person name="Bell S.D."/>
            <person name="Blombach F."/>
            <person name="Kletzin A."/>
            <person name="Kyrpides N."/>
            <person name="Lanz C."/>
            <person name="Plagens A."/>
            <person name="Rampp M."/>
            <person name="Rosinus A."/>
            <person name="von Jan M."/>
            <person name="Makarova K.S."/>
            <person name="Klenk H.P."/>
            <person name="Schuster S.C."/>
            <person name="Hensel R."/>
        </authorList>
    </citation>
    <scope>NUCLEOTIDE SEQUENCE [LARGE SCALE GENOMIC DNA]</scope>
    <source>
        <strain evidence="13">ATCC 35583 / DSM 2078 / JCM 9277 / NBRC 100435 / Kra 1</strain>
    </source>
</reference>
<dbReference type="GeneID" id="11263542"/>
<evidence type="ECO:0000256" key="5">
    <source>
        <dbReference type="ARBA" id="ARBA00022741"/>
    </source>
</evidence>
<dbReference type="Gene3D" id="3.30.470.20">
    <property type="entry name" value="ATP-grasp fold, B domain"/>
    <property type="match status" value="1"/>
</dbReference>
<feature type="domain" description="IMP biosynthesis enzyme PurP C-terminal" evidence="11">
    <location>
        <begin position="159"/>
        <end position="347"/>
    </location>
</feature>
<dbReference type="InterPro" id="IPR009720">
    <property type="entry name" value="IMP_biosynth_PurP_C"/>
</dbReference>
<evidence type="ECO:0000256" key="6">
    <source>
        <dbReference type="ARBA" id="ARBA00022755"/>
    </source>
</evidence>
<keyword evidence="7" id="KW-0067">ATP-binding</keyword>
<accession>G4RNR3</accession>
<dbReference type="Pfam" id="PF06849">
    <property type="entry name" value="DUF1246"/>
    <property type="match status" value="1"/>
</dbReference>
<dbReference type="OrthoDB" id="84677at2157"/>
<evidence type="ECO:0000256" key="9">
    <source>
        <dbReference type="ARBA" id="ARBA00023211"/>
    </source>
</evidence>
<dbReference type="GO" id="GO:0000287">
    <property type="term" value="F:magnesium ion binding"/>
    <property type="evidence" value="ECO:0007669"/>
    <property type="project" value="InterPro"/>
</dbReference>
<dbReference type="InterPro" id="IPR013815">
    <property type="entry name" value="ATP_grasp_subdomain_1"/>
</dbReference>
<evidence type="ECO:0000256" key="3">
    <source>
        <dbReference type="ARBA" id="ARBA00022598"/>
    </source>
</evidence>
<dbReference type="eggNOG" id="arCOG04346">
    <property type="taxonomic scope" value="Archaea"/>
</dbReference>
<dbReference type="RefSeq" id="WP_014126464.1">
    <property type="nucleotide sequence ID" value="NC_016070.1"/>
</dbReference>
<keyword evidence="9" id="KW-0464">Manganese</keyword>
<keyword evidence="6" id="KW-0658">Purine biosynthesis</keyword>
<evidence type="ECO:0000256" key="2">
    <source>
        <dbReference type="ARBA" id="ARBA00001946"/>
    </source>
</evidence>
<keyword evidence="8" id="KW-0460">Magnesium</keyword>
<keyword evidence="5" id="KW-0547">Nucleotide-binding</keyword>
<dbReference type="Pfam" id="PF06973">
    <property type="entry name" value="DUF1297"/>
    <property type="match status" value="1"/>
</dbReference>
<evidence type="ECO:0000256" key="4">
    <source>
        <dbReference type="ARBA" id="ARBA00022723"/>
    </source>
</evidence>
<dbReference type="Gene3D" id="3.30.1490.20">
    <property type="entry name" value="ATP-grasp fold, A domain"/>
    <property type="match status" value="1"/>
</dbReference>
<dbReference type="GO" id="GO:0005524">
    <property type="term" value="F:ATP binding"/>
    <property type="evidence" value="ECO:0007669"/>
    <property type="project" value="UniProtKB-KW"/>
</dbReference>
<dbReference type="KEGG" id="ttn:TTX_0542"/>
<comment type="cofactor">
    <cofactor evidence="2">
        <name>Mg(2+)</name>
        <dbReference type="ChEBI" id="CHEBI:18420"/>
    </cofactor>
</comment>
<evidence type="ECO:0000259" key="10">
    <source>
        <dbReference type="Pfam" id="PF06849"/>
    </source>
</evidence>